<evidence type="ECO:0000256" key="2">
    <source>
        <dbReference type="PROSITE-ProRule" id="PRU00235"/>
    </source>
</evidence>
<accession>A0A8T1VZR4</accession>
<dbReference type="Proteomes" id="UP000694044">
    <property type="component" value="Unassembled WGS sequence"/>
</dbReference>
<name>A0A8T1VZR4_9STRA</name>
<comment type="caution">
    <text evidence="4">The sequence shown here is derived from an EMBL/GenBank/DDBJ whole genome shotgun (WGS) entry which is preliminary data.</text>
</comment>
<organism evidence="4 5">
    <name type="scientific">Phytophthora pseudosyringae</name>
    <dbReference type="NCBI Taxonomy" id="221518"/>
    <lineage>
        <taxon>Eukaryota</taxon>
        <taxon>Sar</taxon>
        <taxon>Stramenopiles</taxon>
        <taxon>Oomycota</taxon>
        <taxon>Peronosporomycetes</taxon>
        <taxon>Peronosporales</taxon>
        <taxon>Peronosporaceae</taxon>
        <taxon>Phytophthora</taxon>
    </lineage>
</organism>
<dbReference type="EMBL" id="JAGDFM010000100">
    <property type="protein sequence ID" value="KAG7386426.1"/>
    <property type="molecule type" value="Genomic_DNA"/>
</dbReference>
<proteinExistence type="predicted"/>
<gene>
    <name evidence="4" type="ORF">PHYPSEUDO_000255</name>
</gene>
<feature type="compositionally biased region" description="Low complexity" evidence="3">
    <location>
        <begin position="80"/>
        <end position="98"/>
    </location>
</feature>
<feature type="region of interest" description="Disordered" evidence="3">
    <location>
        <begin position="80"/>
        <end position="123"/>
    </location>
</feature>
<evidence type="ECO:0000313" key="4">
    <source>
        <dbReference type="EMBL" id="KAG7386426.1"/>
    </source>
</evidence>
<dbReference type="PANTHER" id="PTHR22870">
    <property type="entry name" value="REGULATOR OF CHROMOSOME CONDENSATION"/>
    <property type="match status" value="1"/>
</dbReference>
<protein>
    <recommendedName>
        <fullName evidence="6">Regulator of chromosome condensation (RCC1)-like protein</fullName>
    </recommendedName>
</protein>
<dbReference type="OrthoDB" id="10256179at2759"/>
<dbReference type="PANTHER" id="PTHR22870:SF408">
    <property type="entry name" value="OS09G0560450 PROTEIN"/>
    <property type="match status" value="1"/>
</dbReference>
<dbReference type="InterPro" id="IPR000408">
    <property type="entry name" value="Reg_chr_condens"/>
</dbReference>
<feature type="repeat" description="RCC1" evidence="2">
    <location>
        <begin position="367"/>
        <end position="420"/>
    </location>
</feature>
<dbReference type="Pfam" id="PF00415">
    <property type="entry name" value="RCC1"/>
    <property type="match status" value="3"/>
</dbReference>
<feature type="repeat" description="RCC1" evidence="2">
    <location>
        <begin position="312"/>
        <end position="366"/>
    </location>
</feature>
<dbReference type="InterPro" id="IPR051210">
    <property type="entry name" value="Ub_ligase/GEF_domain"/>
</dbReference>
<evidence type="ECO:0000256" key="3">
    <source>
        <dbReference type="SAM" id="MobiDB-lite"/>
    </source>
</evidence>
<feature type="repeat" description="RCC1" evidence="2">
    <location>
        <begin position="207"/>
        <end position="277"/>
    </location>
</feature>
<dbReference type="PROSITE" id="PS50012">
    <property type="entry name" value="RCC1_3"/>
    <property type="match status" value="4"/>
</dbReference>
<evidence type="ECO:0000313" key="5">
    <source>
        <dbReference type="Proteomes" id="UP000694044"/>
    </source>
</evidence>
<evidence type="ECO:0008006" key="6">
    <source>
        <dbReference type="Google" id="ProtNLM"/>
    </source>
</evidence>
<reference evidence="4" key="1">
    <citation type="submission" date="2021-02" db="EMBL/GenBank/DDBJ databases">
        <authorList>
            <person name="Palmer J.M."/>
        </authorList>
    </citation>
    <scope>NUCLEOTIDE SEQUENCE</scope>
    <source>
        <strain evidence="4">SCRP734</strain>
    </source>
</reference>
<keyword evidence="1" id="KW-0677">Repeat</keyword>
<evidence type="ECO:0000256" key="1">
    <source>
        <dbReference type="ARBA" id="ARBA00022737"/>
    </source>
</evidence>
<keyword evidence="5" id="KW-1185">Reference proteome</keyword>
<feature type="repeat" description="RCC1" evidence="2">
    <location>
        <begin position="421"/>
        <end position="470"/>
    </location>
</feature>
<sequence>MTGDALVVFLRAGRRPPTRCGWGSAARPCWWCTCCCRATPPAPSASRLTACASRPTTSRSRSSCAWRRWRTACSGASSRTASTASTGATTAWRRPTSWCRRRPRPSSVRADLRGPHDQAQGGGHGLHAVHALDLLAALPEDATSNTAEGGGAAADASCREAQRCCPGGSTQTETYHDVVAHAAASCHAPHAAAEGPARGRPCFVWETPLFTWGCNKYGQLGLGDFSPRTQPEEVHFALATLSSHRRALRMMHTAQRSGNNVTHVACGAAHTLFVTHQQQFGMGYNQAGQLGLGHRLQQRKGQSHSACALSNGDVYTWGCGDDGRQRDGKLGEGVANPTLVTLLREVSVRARSVRCGTRHMAVIFDSDLLYIWGANDFGQLGCKDKKPRSRPFLIDTPALLTEGVEDVALGEFQTTCATSAGKAYTWGLNLRDNSALVDAHVSPQAIDLPEKERVRKISCGWMHANIVTHIHADEASASGQGANFDRKIERERMYQRKAE</sequence>
<dbReference type="AlphaFoldDB" id="A0A8T1VZR4"/>